<reference evidence="1 2" key="1">
    <citation type="journal article" date="2019" name="Sci. Data">
        <title>Hybrid genome assembly and annotation of Danionella translucida.</title>
        <authorList>
            <person name="Kadobianskyi M."/>
            <person name="Schulze L."/>
            <person name="Schuelke M."/>
            <person name="Judkewitz B."/>
        </authorList>
    </citation>
    <scope>NUCLEOTIDE SEQUENCE [LARGE SCALE GENOMIC DNA]</scope>
    <source>
        <strain evidence="1 2">Bolton</strain>
    </source>
</reference>
<dbReference type="OrthoDB" id="8942424at2759"/>
<gene>
    <name evidence="1" type="ORF">DNTS_017997</name>
</gene>
<evidence type="ECO:0000313" key="2">
    <source>
        <dbReference type="Proteomes" id="UP000316079"/>
    </source>
</evidence>
<sequence>MNSTVPEQSILFEAARRFEGDDRQNTFRFLTPAVIKVTLHVTCTKMILQFISLALAFATTTAFPLNDEVLREPWGVHNQATDKSLFDKDSTAMWKNHVVSSDLYSPDSSSPMATELRRKLSMESERLRARLKQELADLRQRLSPYPNQPKHSLANIKQFLAPFTKQLQTALQANTQELCEKLQLNLHLLNPEEASLYQEAVERITLALDETRKKRTAAFEDFKTKAFEAIEEERDGSGKELWEEVTAKLGQEVVTFSLDAQGKVAALKIALAAHLASPQPPKEVMASKVDQFCQNASDQNQQFIANLDQEMVMLQENQGQSESSGFHQNYMESIQEDFSTRLTALLEDIVHTLN</sequence>
<dbReference type="STRING" id="623744.A0A553Q4M0"/>
<dbReference type="SUPFAM" id="SSF58113">
    <property type="entry name" value="Apolipoprotein A-I"/>
    <property type="match status" value="1"/>
</dbReference>
<accession>A0A553Q4M0</accession>
<evidence type="ECO:0000313" key="1">
    <source>
        <dbReference type="EMBL" id="TRY84883.1"/>
    </source>
</evidence>
<evidence type="ECO:0008006" key="3">
    <source>
        <dbReference type="Google" id="ProtNLM"/>
    </source>
</evidence>
<comment type="caution">
    <text evidence="1">The sequence shown here is derived from an EMBL/GenBank/DDBJ whole genome shotgun (WGS) entry which is preliminary data.</text>
</comment>
<name>A0A553Q4M0_9TELE</name>
<dbReference type="Proteomes" id="UP000316079">
    <property type="component" value="Unassembled WGS sequence"/>
</dbReference>
<dbReference type="AlphaFoldDB" id="A0A553Q4M0"/>
<keyword evidence="2" id="KW-1185">Reference proteome</keyword>
<dbReference type="EMBL" id="SRMA01026355">
    <property type="protein sequence ID" value="TRY84883.1"/>
    <property type="molecule type" value="Genomic_DNA"/>
</dbReference>
<organism evidence="1 2">
    <name type="scientific">Danionella cerebrum</name>
    <dbReference type="NCBI Taxonomy" id="2873325"/>
    <lineage>
        <taxon>Eukaryota</taxon>
        <taxon>Metazoa</taxon>
        <taxon>Chordata</taxon>
        <taxon>Craniata</taxon>
        <taxon>Vertebrata</taxon>
        <taxon>Euteleostomi</taxon>
        <taxon>Actinopterygii</taxon>
        <taxon>Neopterygii</taxon>
        <taxon>Teleostei</taxon>
        <taxon>Ostariophysi</taxon>
        <taxon>Cypriniformes</taxon>
        <taxon>Danionidae</taxon>
        <taxon>Danioninae</taxon>
        <taxon>Danionella</taxon>
    </lineage>
</organism>
<protein>
    <recommendedName>
        <fullName evidence="3">Apolipoprotein A-IV</fullName>
    </recommendedName>
</protein>
<proteinExistence type="predicted"/>
<dbReference type="Gene3D" id="1.20.5.1230">
    <property type="entry name" value="Apolipoprotein A-I"/>
    <property type="match status" value="1"/>
</dbReference>